<dbReference type="InterPro" id="IPR023346">
    <property type="entry name" value="Lysozyme-like_dom_sf"/>
</dbReference>
<dbReference type="Pfam" id="PF00959">
    <property type="entry name" value="Phage_lysozyme"/>
    <property type="match status" value="1"/>
</dbReference>
<comment type="catalytic activity">
    <reaction evidence="3">
        <text>Hydrolysis of (1-&gt;4)-beta-linkages between N-acetylmuramic acid and N-acetyl-D-glucosamine residues in a peptidoglycan and between N-acetyl-D-glucosamine residues in chitodextrins.</text>
        <dbReference type="EC" id="3.2.1.17"/>
    </reaction>
</comment>
<evidence type="ECO:0000313" key="4">
    <source>
        <dbReference type="EMBL" id="MFC0709690.1"/>
    </source>
</evidence>
<dbReference type="GO" id="GO:0016787">
    <property type="term" value="F:hydrolase activity"/>
    <property type="evidence" value="ECO:0007669"/>
    <property type="project" value="UniProtKB-KW"/>
</dbReference>
<keyword evidence="2 3" id="KW-0081">Bacteriolytic enzyme</keyword>
<proteinExistence type="inferred from homology"/>
<evidence type="ECO:0000256" key="3">
    <source>
        <dbReference type="RuleBase" id="RU003788"/>
    </source>
</evidence>
<dbReference type="SUPFAM" id="SSF53955">
    <property type="entry name" value="Lysozyme-like"/>
    <property type="match status" value="1"/>
</dbReference>
<name>A0ABV6SN04_AZOPA</name>
<comment type="similarity">
    <text evidence="3">Belongs to the glycosyl hydrolase 24 family.</text>
</comment>
<dbReference type="PANTHER" id="PTHR37406">
    <property type="entry name" value="T4-TYPE LYSOZYME 1-RELATED"/>
    <property type="match status" value="1"/>
</dbReference>
<dbReference type="InterPro" id="IPR001165">
    <property type="entry name" value="T4-type_lysozyme"/>
</dbReference>
<dbReference type="PRINTS" id="PR00684">
    <property type="entry name" value="T4LYSOZYME"/>
</dbReference>
<organism evidence="4 5">
    <name type="scientific">Azorhizophilus paspali</name>
    <name type="common">Azotobacter paspali</name>
    <dbReference type="NCBI Taxonomy" id="69963"/>
    <lineage>
        <taxon>Bacteria</taxon>
        <taxon>Pseudomonadati</taxon>
        <taxon>Pseudomonadota</taxon>
        <taxon>Gammaproteobacteria</taxon>
        <taxon>Pseudomonadales</taxon>
        <taxon>Pseudomonadaceae</taxon>
        <taxon>Azorhizophilus</taxon>
    </lineage>
</organism>
<dbReference type="RefSeq" id="WP_376944939.1">
    <property type="nucleotide sequence ID" value="NZ_CP171449.1"/>
</dbReference>
<dbReference type="EMBL" id="JBHLSS010000048">
    <property type="protein sequence ID" value="MFC0709690.1"/>
    <property type="molecule type" value="Genomic_DNA"/>
</dbReference>
<gene>
    <name evidence="4" type="ORF">ACFFGX_08820</name>
</gene>
<accession>A0ABV6SN04</accession>
<dbReference type="PANTHER" id="PTHR37406:SF1">
    <property type="entry name" value="T4-TYPE LYSOZYME 1-RELATED"/>
    <property type="match status" value="1"/>
</dbReference>
<evidence type="ECO:0000256" key="1">
    <source>
        <dbReference type="ARBA" id="ARBA00022529"/>
    </source>
</evidence>
<sequence>MSFALQMLAYEEEFRSEAYLDSLGYPTIGYEFRLANIKCTEEELAKYYDFVLPKDTALTWLDDLAGQLSRKLCNDSRFAPAWYSCNDLLSRPFTVNARQAVLVSMAYQLGVEGLAKFKTTLKYAANGQFSKASQSMLKSLWAEQYPGRARRHAAQMESGIWYPGYTEES</sequence>
<comment type="caution">
    <text evidence="4">The sequence shown here is derived from an EMBL/GenBank/DDBJ whole genome shotgun (WGS) entry which is preliminary data.</text>
</comment>
<dbReference type="InterPro" id="IPR052619">
    <property type="entry name" value="Phage_lysozyme-like"/>
</dbReference>
<keyword evidence="3" id="KW-0326">Glycosidase</keyword>
<protein>
    <recommendedName>
        <fullName evidence="3">Lysozyme</fullName>
        <ecNumber evidence="3">3.2.1.17</ecNumber>
    </recommendedName>
</protein>
<keyword evidence="5" id="KW-1185">Reference proteome</keyword>
<dbReference type="EC" id="3.2.1.17" evidence="3"/>
<evidence type="ECO:0000313" key="5">
    <source>
        <dbReference type="Proteomes" id="UP001589891"/>
    </source>
</evidence>
<reference evidence="4 5" key="1">
    <citation type="submission" date="2024-09" db="EMBL/GenBank/DDBJ databases">
        <authorList>
            <person name="Sun Q."/>
            <person name="Mori K."/>
        </authorList>
    </citation>
    <scope>NUCLEOTIDE SEQUENCE [LARGE SCALE GENOMIC DNA]</scope>
    <source>
        <strain evidence="4 5">NCAIM B.01794</strain>
    </source>
</reference>
<dbReference type="Gene3D" id="1.10.530.40">
    <property type="match status" value="1"/>
</dbReference>
<keyword evidence="3 4" id="KW-0378">Hydrolase</keyword>
<dbReference type="InterPro" id="IPR023347">
    <property type="entry name" value="Lysozyme_dom_sf"/>
</dbReference>
<dbReference type="Proteomes" id="UP001589891">
    <property type="component" value="Unassembled WGS sequence"/>
</dbReference>
<evidence type="ECO:0000256" key="2">
    <source>
        <dbReference type="ARBA" id="ARBA00022638"/>
    </source>
</evidence>
<keyword evidence="1 3" id="KW-0929">Antimicrobial</keyword>
<dbReference type="InterPro" id="IPR002196">
    <property type="entry name" value="Glyco_hydro_24"/>
</dbReference>